<keyword evidence="1" id="KW-0175">Coiled coil</keyword>
<name>A0A6M3XWV9_9ZZZZ</name>
<evidence type="ECO:0000313" key="3">
    <source>
        <dbReference type="EMBL" id="QJI02431.1"/>
    </source>
</evidence>
<keyword evidence="2" id="KW-1133">Transmembrane helix</keyword>
<feature type="transmembrane region" description="Helical" evidence="2">
    <location>
        <begin position="47"/>
        <end position="66"/>
    </location>
</feature>
<reference evidence="3" key="1">
    <citation type="submission" date="2020-03" db="EMBL/GenBank/DDBJ databases">
        <title>The deep terrestrial virosphere.</title>
        <authorList>
            <person name="Holmfeldt K."/>
            <person name="Nilsson E."/>
            <person name="Simone D."/>
            <person name="Lopez-Fernandez M."/>
            <person name="Wu X."/>
            <person name="de Brujin I."/>
            <person name="Lundin D."/>
            <person name="Andersson A."/>
            <person name="Bertilsson S."/>
            <person name="Dopson M."/>
        </authorList>
    </citation>
    <scope>NUCLEOTIDE SEQUENCE</scope>
    <source>
        <strain evidence="3">TM448B03242</strain>
    </source>
</reference>
<dbReference type="AlphaFoldDB" id="A0A6M3XWV9"/>
<feature type="coiled-coil region" evidence="1">
    <location>
        <begin position="132"/>
        <end position="159"/>
    </location>
</feature>
<protein>
    <submittedName>
        <fullName evidence="3">Uncharacterized protein</fullName>
    </submittedName>
</protein>
<proteinExistence type="predicted"/>
<dbReference type="EMBL" id="MT145001">
    <property type="protein sequence ID" value="QJI02431.1"/>
    <property type="molecule type" value="Genomic_DNA"/>
</dbReference>
<sequence length="216" mass="22778">MVAKNEMMAEIGGAAVGALQTPLLRQYLDPKYPALISQLGRFGTPSAVAGIALGGIALVAALYANAKRKLSDVKISALETYGTVALVGGVLSAFYPAVAVTTVGMAPQVQTAQRTYVAPLVPSYNRMDMEALQKMSGEIQRLSGENAQLRTMVQSMQEVASKQRQYSFMDPNAAPHTQAMVAPGQAMPGAKAFGFMADGSLPLAKIQAMRSYGFLG</sequence>
<keyword evidence="2" id="KW-0472">Membrane</keyword>
<evidence type="ECO:0000256" key="2">
    <source>
        <dbReference type="SAM" id="Phobius"/>
    </source>
</evidence>
<keyword evidence="2" id="KW-0812">Transmembrane</keyword>
<evidence type="ECO:0000256" key="1">
    <source>
        <dbReference type="SAM" id="Coils"/>
    </source>
</evidence>
<accession>A0A6M3XWV9</accession>
<feature type="transmembrane region" description="Helical" evidence="2">
    <location>
        <begin position="78"/>
        <end position="98"/>
    </location>
</feature>
<organism evidence="3">
    <name type="scientific">viral metagenome</name>
    <dbReference type="NCBI Taxonomy" id="1070528"/>
    <lineage>
        <taxon>unclassified sequences</taxon>
        <taxon>metagenomes</taxon>
        <taxon>organismal metagenomes</taxon>
    </lineage>
</organism>
<gene>
    <name evidence="3" type="ORF">TM448B03242_0007</name>
</gene>